<dbReference type="KEGG" id="amj:106739389"/>
<feature type="signal peptide" evidence="1">
    <location>
        <begin position="1"/>
        <end position="19"/>
    </location>
</feature>
<organism evidence="2 3">
    <name type="scientific">Alligator mississippiensis</name>
    <name type="common">American alligator</name>
    <dbReference type="NCBI Taxonomy" id="8496"/>
    <lineage>
        <taxon>Eukaryota</taxon>
        <taxon>Metazoa</taxon>
        <taxon>Chordata</taxon>
        <taxon>Craniata</taxon>
        <taxon>Vertebrata</taxon>
        <taxon>Euteleostomi</taxon>
        <taxon>Archelosauria</taxon>
        <taxon>Archosauria</taxon>
        <taxon>Crocodylia</taxon>
        <taxon>Alligatoridae</taxon>
        <taxon>Alligatorinae</taxon>
        <taxon>Alligator</taxon>
    </lineage>
</organism>
<dbReference type="Gene3D" id="1.20.1250.10">
    <property type="match status" value="1"/>
</dbReference>
<dbReference type="GO" id="GO:0042129">
    <property type="term" value="P:regulation of T cell proliferation"/>
    <property type="evidence" value="ECO:0007669"/>
    <property type="project" value="InterPro"/>
</dbReference>
<dbReference type="PANTHER" id="PTHR20879">
    <property type="entry name" value="INTERLEUKIN-27 SUBUNIT ALPHA"/>
    <property type="match status" value="1"/>
</dbReference>
<feature type="chain" id="PRO_5007586423" evidence="1">
    <location>
        <begin position="20"/>
        <end position="199"/>
    </location>
</feature>
<proteinExistence type="predicted"/>
<sequence>MRTLGLAVVLSALLGAGGSRPPPPPRWALGLGPEFRSSWKLAQKLLVETRELTRDFVLRHLPGVQLQLLPLSEQLLPGSLRTRDWLGLTVLARLQGLGAALPQYRGALARLGLPGGDPEFAQRLQDVDWDLRDLAHHVAYQLSVARAPAAPPPRPPPPAPRAVWRRLQATAVTLRSLEAVLARAARDFALLRRLVPAPL</sequence>
<dbReference type="GO" id="GO:0045523">
    <property type="term" value="F:interleukin-27 receptor binding"/>
    <property type="evidence" value="ECO:0007669"/>
    <property type="project" value="InterPro"/>
</dbReference>
<dbReference type="CTD" id="246778"/>
<dbReference type="STRING" id="8496.A0A151NWF1"/>
<dbReference type="PANTHER" id="PTHR20879:SF1">
    <property type="entry name" value="INTERLEUKIN-27 SUBUNIT ALPHA"/>
    <property type="match status" value="1"/>
</dbReference>
<keyword evidence="3" id="KW-1185">Reference proteome</keyword>
<dbReference type="InterPro" id="IPR009079">
    <property type="entry name" value="4_helix_cytokine-like_core"/>
</dbReference>
<dbReference type="SUPFAM" id="SSF47266">
    <property type="entry name" value="4-helical cytokines"/>
    <property type="match status" value="1"/>
</dbReference>
<dbReference type="RefSeq" id="XP_014457024.1">
    <property type="nucleotide sequence ID" value="XM_014601538.3"/>
</dbReference>
<reference evidence="2 3" key="1">
    <citation type="journal article" date="2012" name="Genome Biol.">
        <title>Sequencing three crocodilian genomes to illuminate the evolution of archosaurs and amniotes.</title>
        <authorList>
            <person name="St John J.A."/>
            <person name="Braun E.L."/>
            <person name="Isberg S.R."/>
            <person name="Miles L.G."/>
            <person name="Chong A.Y."/>
            <person name="Gongora J."/>
            <person name="Dalzell P."/>
            <person name="Moran C."/>
            <person name="Bed'hom B."/>
            <person name="Abzhanov A."/>
            <person name="Burgess S.C."/>
            <person name="Cooksey A.M."/>
            <person name="Castoe T.A."/>
            <person name="Crawford N.G."/>
            <person name="Densmore L.D."/>
            <person name="Drew J.C."/>
            <person name="Edwards S.V."/>
            <person name="Faircloth B.C."/>
            <person name="Fujita M.K."/>
            <person name="Greenwold M.J."/>
            <person name="Hoffmann F.G."/>
            <person name="Howard J.M."/>
            <person name="Iguchi T."/>
            <person name="Janes D.E."/>
            <person name="Khan S.Y."/>
            <person name="Kohno S."/>
            <person name="de Koning A.J."/>
            <person name="Lance S.L."/>
            <person name="McCarthy F.M."/>
            <person name="McCormack J.E."/>
            <person name="Merchant M.E."/>
            <person name="Peterson D.G."/>
            <person name="Pollock D.D."/>
            <person name="Pourmand N."/>
            <person name="Raney B.J."/>
            <person name="Roessler K.A."/>
            <person name="Sanford J.R."/>
            <person name="Sawyer R.H."/>
            <person name="Schmidt C.J."/>
            <person name="Triplett E.W."/>
            <person name="Tuberville T.D."/>
            <person name="Venegas-Anaya M."/>
            <person name="Howard J.T."/>
            <person name="Jarvis E.D."/>
            <person name="Guillette L.J.Jr."/>
            <person name="Glenn T.C."/>
            <person name="Green R.E."/>
            <person name="Ray D.A."/>
        </authorList>
    </citation>
    <scope>NUCLEOTIDE SEQUENCE [LARGE SCALE GENOMIC DNA]</scope>
    <source>
        <strain evidence="2">KSC_2009_1</strain>
    </source>
</reference>
<keyword evidence="1" id="KW-0732">Signal</keyword>
<dbReference type="GeneID" id="106739389"/>
<evidence type="ECO:0000256" key="1">
    <source>
        <dbReference type="SAM" id="SignalP"/>
    </source>
</evidence>
<dbReference type="InterPro" id="IPR026207">
    <property type="entry name" value="IL-27_alpha"/>
</dbReference>
<dbReference type="EMBL" id="AKHW03001719">
    <property type="protein sequence ID" value="KYO41053.1"/>
    <property type="molecule type" value="Genomic_DNA"/>
</dbReference>
<dbReference type="AlphaFoldDB" id="A0A151NWF1"/>
<gene>
    <name evidence="2" type="primary">IL27</name>
    <name evidence="2" type="ORF">Y1Q_0019594</name>
</gene>
<dbReference type="PhylomeDB" id="A0A151NWF1"/>
<dbReference type="Proteomes" id="UP000050525">
    <property type="component" value="Unassembled WGS sequence"/>
</dbReference>
<evidence type="ECO:0000313" key="3">
    <source>
        <dbReference type="Proteomes" id="UP000050525"/>
    </source>
</evidence>
<name>A0A151NWF1_ALLMI</name>
<accession>A0A151NWF1</accession>
<evidence type="ECO:0000313" key="2">
    <source>
        <dbReference type="EMBL" id="KYO41053.1"/>
    </source>
</evidence>
<comment type="caution">
    <text evidence="2">The sequence shown here is derived from an EMBL/GenBank/DDBJ whole genome shotgun (WGS) entry which is preliminary data.</text>
</comment>
<dbReference type="OrthoDB" id="9446539at2759"/>
<protein>
    <submittedName>
        <fullName evidence="2">Interleukin-27 subunit alpha</fullName>
    </submittedName>
</protein>